<evidence type="ECO:0000256" key="1">
    <source>
        <dbReference type="SAM" id="MobiDB-lite"/>
    </source>
</evidence>
<name>A0AAV2MSM8_KNICA</name>
<proteinExistence type="predicted"/>
<evidence type="ECO:0000313" key="3">
    <source>
        <dbReference type="Proteomes" id="UP001497482"/>
    </source>
</evidence>
<reference evidence="2 3" key="1">
    <citation type="submission" date="2024-04" db="EMBL/GenBank/DDBJ databases">
        <authorList>
            <person name="Waldvogel A.-M."/>
            <person name="Schoenle A."/>
        </authorList>
    </citation>
    <scope>NUCLEOTIDE SEQUENCE [LARGE SCALE GENOMIC DNA]</scope>
</reference>
<feature type="region of interest" description="Disordered" evidence="1">
    <location>
        <begin position="36"/>
        <end position="57"/>
    </location>
</feature>
<protein>
    <submittedName>
        <fullName evidence="2">Uncharacterized protein</fullName>
    </submittedName>
</protein>
<sequence>MDASQYPGYPPQYWYPQSHPTGHYANSYPAGSGVQPQYNPQVMPGYPNGHGVYNPPQTHDLHQGPIQILVAQQSKAVGPLGKHFPSTNIITILDLTVKGVQDILLELIHTTVKVVTTNCLQTLPILLASRFKARLLKLGHTLAHMPLHSSNGLLVNNLHKILMEIQCVLLILLHGQGRAQVHLRHTSPRNSAHHLLDQNPR</sequence>
<dbReference type="EMBL" id="OZ035831">
    <property type="protein sequence ID" value="CAL1616262.1"/>
    <property type="molecule type" value="Genomic_DNA"/>
</dbReference>
<gene>
    <name evidence="2" type="ORF">KC01_LOCUS42062</name>
</gene>
<dbReference type="AlphaFoldDB" id="A0AAV2MSM8"/>
<evidence type="ECO:0000313" key="2">
    <source>
        <dbReference type="EMBL" id="CAL1616262.1"/>
    </source>
</evidence>
<dbReference type="Proteomes" id="UP001497482">
    <property type="component" value="Chromosome 9"/>
</dbReference>
<accession>A0AAV2MSM8</accession>
<organism evidence="2 3">
    <name type="scientific">Knipowitschia caucasica</name>
    <name type="common">Caucasian dwarf goby</name>
    <name type="synonym">Pomatoschistus caucasicus</name>
    <dbReference type="NCBI Taxonomy" id="637954"/>
    <lineage>
        <taxon>Eukaryota</taxon>
        <taxon>Metazoa</taxon>
        <taxon>Chordata</taxon>
        <taxon>Craniata</taxon>
        <taxon>Vertebrata</taxon>
        <taxon>Euteleostomi</taxon>
        <taxon>Actinopterygii</taxon>
        <taxon>Neopterygii</taxon>
        <taxon>Teleostei</taxon>
        <taxon>Neoteleostei</taxon>
        <taxon>Acanthomorphata</taxon>
        <taxon>Gobiaria</taxon>
        <taxon>Gobiiformes</taxon>
        <taxon>Gobioidei</taxon>
        <taxon>Gobiidae</taxon>
        <taxon>Gobiinae</taxon>
        <taxon>Knipowitschia</taxon>
    </lineage>
</organism>
<keyword evidence="3" id="KW-1185">Reference proteome</keyword>